<evidence type="ECO:0000313" key="2">
    <source>
        <dbReference type="Proteomes" id="UP000260644"/>
    </source>
</evidence>
<dbReference type="OrthoDB" id="1374237at2"/>
<name>A0A3E1Y5W5_9BACT</name>
<keyword evidence="2" id="KW-1185">Reference proteome</keyword>
<evidence type="ECO:0000313" key="1">
    <source>
        <dbReference type="EMBL" id="RFS20128.1"/>
    </source>
</evidence>
<dbReference type="Proteomes" id="UP000260644">
    <property type="component" value="Unassembled WGS sequence"/>
</dbReference>
<dbReference type="RefSeq" id="WP_116977690.1">
    <property type="nucleotide sequence ID" value="NZ_QPMM01000011.1"/>
</dbReference>
<dbReference type="EMBL" id="QPMM01000011">
    <property type="protein sequence ID" value="RFS20128.1"/>
    <property type="molecule type" value="Genomic_DNA"/>
</dbReference>
<organism evidence="1 2">
    <name type="scientific">Chitinophaga silvatica</name>
    <dbReference type="NCBI Taxonomy" id="2282649"/>
    <lineage>
        <taxon>Bacteria</taxon>
        <taxon>Pseudomonadati</taxon>
        <taxon>Bacteroidota</taxon>
        <taxon>Chitinophagia</taxon>
        <taxon>Chitinophagales</taxon>
        <taxon>Chitinophagaceae</taxon>
        <taxon>Chitinophaga</taxon>
    </lineage>
</organism>
<gene>
    <name evidence="1" type="ORF">DVR12_20650</name>
</gene>
<sequence length="91" mass="10442">MTKEERLKLSREPIIWTGDLLDDCTAEWAGLMLRAEWMDEEYWWWAVYDMVNNEETVDSSNEYESIFIGAAAARAKAESVAGAYLAKILTT</sequence>
<accession>A0A3E1Y5W5</accession>
<dbReference type="AlphaFoldDB" id="A0A3E1Y5W5"/>
<reference evidence="1 2" key="1">
    <citation type="submission" date="2018-07" db="EMBL/GenBank/DDBJ databases">
        <title>Chitinophaga K2CV101002-2 sp. nov., isolated from a monsoon evergreen broad-leaved forest soil.</title>
        <authorList>
            <person name="Lv Y."/>
        </authorList>
    </citation>
    <scope>NUCLEOTIDE SEQUENCE [LARGE SCALE GENOMIC DNA]</scope>
    <source>
        <strain evidence="1 2">GDMCC 1.1288</strain>
    </source>
</reference>
<proteinExistence type="predicted"/>
<comment type="caution">
    <text evidence="1">The sequence shown here is derived from an EMBL/GenBank/DDBJ whole genome shotgun (WGS) entry which is preliminary data.</text>
</comment>
<protein>
    <submittedName>
        <fullName evidence="1">Uncharacterized protein</fullName>
    </submittedName>
</protein>